<name>A0A8S1K825_PARPR</name>
<reference evidence="3" key="1">
    <citation type="submission" date="2021-01" db="EMBL/GenBank/DDBJ databases">
        <authorList>
            <consortium name="Genoscope - CEA"/>
            <person name="William W."/>
        </authorList>
    </citation>
    <scope>NUCLEOTIDE SEQUENCE</scope>
</reference>
<gene>
    <name evidence="3" type="ORF">PPRIM_AZ9-3.1.T0130310</name>
</gene>
<dbReference type="SMART" id="SM00248">
    <property type="entry name" value="ANK"/>
    <property type="match status" value="2"/>
</dbReference>
<dbReference type="Proteomes" id="UP000688137">
    <property type="component" value="Unassembled WGS sequence"/>
</dbReference>
<sequence>MIKHHFKLKFPKQDVVQTKSQTKSTFYIARRIIQSTSDRAINILNTKGIDKINNDKKPTPTSSRAYTTSHYRSYSTTPTNLKGQQSQNLDEQAQPFNTDRQQSISLLSSEFKINTQPKSNRVVSLYQISPKEIPKTNIINPILDQEKNYYQSSFRSAKDIQSNKDDLIKINRYHNDLIDENPIIMKKESKKKQSIFINITYQEYERKSKQIFKKHLQGTQKQQIFLQKVLKNIKDSQSEKSESKSLVRKYSKIWKENFSQTQFQEQQKYTKSSQQFKLYFNQFIEKCLNKFRLYQQITEILDLIEKIQQININLFESVHDLRKLYIQNHNIKVSHTEIIEDLKFRYKKEIISFGMIDILTEVKDDEFQSQYFLPDSQGDIAIKPIEYFQLEITRNNNLYQICPIISKLDNHTKNELLSVESLDMDKIIYQNNIDEFVPNIQNNNILLRKFNAQLIYKKYTDILIGNYQNSNDIIDLEHNNYLQQQQQQIPLNLDKKAMMMNLRKQTRDAKIQARKSVLGFQNENLRSQKISINPKYQSNLLVPEASELQLKRRKSKSLQNLSEIEIEQEDEIIKTNESDQGDIISKYYKDKPVKYKQQLRLQNLQIFDYAIKQEHSGIVIVQLMIEHNLLDELIDYLRQNPNFSLNSRNAIGKPLIMIAAQSGNKELVQYMINQNVLLNVKDLDGNTALHYAVAYGYYDIADLLLLNGANPYIKNRNDQNPWNQNQQLLQIK</sequence>
<protein>
    <submittedName>
        <fullName evidence="3">Uncharacterized protein</fullName>
    </submittedName>
</protein>
<dbReference type="PANTHER" id="PTHR24198:SF165">
    <property type="entry name" value="ANKYRIN REPEAT-CONTAINING PROTEIN-RELATED"/>
    <property type="match status" value="1"/>
</dbReference>
<dbReference type="AlphaFoldDB" id="A0A8S1K825"/>
<dbReference type="EMBL" id="CAJJDM010000010">
    <property type="protein sequence ID" value="CAD8049196.1"/>
    <property type="molecule type" value="Genomic_DNA"/>
</dbReference>
<accession>A0A8S1K825</accession>
<feature type="compositionally biased region" description="Polar residues" evidence="2">
    <location>
        <begin position="78"/>
        <end position="93"/>
    </location>
</feature>
<proteinExistence type="predicted"/>
<feature type="compositionally biased region" description="Low complexity" evidence="2">
    <location>
        <begin position="61"/>
        <end position="77"/>
    </location>
</feature>
<dbReference type="OMA" id="YQNNIDE"/>
<organism evidence="3 4">
    <name type="scientific">Paramecium primaurelia</name>
    <dbReference type="NCBI Taxonomy" id="5886"/>
    <lineage>
        <taxon>Eukaryota</taxon>
        <taxon>Sar</taxon>
        <taxon>Alveolata</taxon>
        <taxon>Ciliophora</taxon>
        <taxon>Intramacronucleata</taxon>
        <taxon>Oligohymenophorea</taxon>
        <taxon>Peniculida</taxon>
        <taxon>Parameciidae</taxon>
        <taxon>Paramecium</taxon>
    </lineage>
</organism>
<evidence type="ECO:0000256" key="2">
    <source>
        <dbReference type="SAM" id="MobiDB-lite"/>
    </source>
</evidence>
<keyword evidence="1" id="KW-0040">ANK repeat</keyword>
<dbReference type="InterPro" id="IPR002110">
    <property type="entry name" value="Ankyrin_rpt"/>
</dbReference>
<feature type="region of interest" description="Disordered" evidence="2">
    <location>
        <begin position="50"/>
        <end position="93"/>
    </location>
</feature>
<keyword evidence="4" id="KW-1185">Reference proteome</keyword>
<dbReference type="PROSITE" id="PS50088">
    <property type="entry name" value="ANK_REPEAT"/>
    <property type="match status" value="1"/>
</dbReference>
<evidence type="ECO:0000313" key="4">
    <source>
        <dbReference type="Proteomes" id="UP000688137"/>
    </source>
</evidence>
<evidence type="ECO:0000256" key="1">
    <source>
        <dbReference type="PROSITE-ProRule" id="PRU00023"/>
    </source>
</evidence>
<comment type="caution">
    <text evidence="3">The sequence shown here is derived from an EMBL/GenBank/DDBJ whole genome shotgun (WGS) entry which is preliminary data.</text>
</comment>
<dbReference type="PROSITE" id="PS50297">
    <property type="entry name" value="ANK_REP_REGION"/>
    <property type="match status" value="1"/>
</dbReference>
<evidence type="ECO:0000313" key="3">
    <source>
        <dbReference type="EMBL" id="CAD8049196.1"/>
    </source>
</evidence>
<dbReference type="PANTHER" id="PTHR24198">
    <property type="entry name" value="ANKYRIN REPEAT AND PROTEIN KINASE DOMAIN-CONTAINING PROTEIN"/>
    <property type="match status" value="1"/>
</dbReference>
<dbReference type="Pfam" id="PF12796">
    <property type="entry name" value="Ank_2"/>
    <property type="match status" value="1"/>
</dbReference>
<feature type="repeat" description="ANK" evidence="1">
    <location>
        <begin position="684"/>
        <end position="716"/>
    </location>
</feature>